<dbReference type="Proteomes" id="UP000192769">
    <property type="component" value="Unassembled WGS sequence"/>
</dbReference>
<keyword evidence="2" id="KW-0808">Transferase</keyword>
<reference evidence="5 6" key="1">
    <citation type="submission" date="2017-02" db="EMBL/GenBank/DDBJ databases">
        <title>Whole genome shotgun sequence of Pantoea agglomerans strain AS1 isolated from a cycad, Zamia floridana in Central Florida, USA.</title>
        <authorList>
            <person name="Lata P."/>
            <person name="Govindarajan S."/>
            <person name="Qi F."/>
            <person name="Li J.-L."/>
            <person name="Maurya S.K."/>
            <person name="Sahoo M.K."/>
        </authorList>
    </citation>
    <scope>NUCLEOTIDE SEQUENCE [LARGE SCALE GENOMIC DNA]</scope>
    <source>
        <strain evidence="5 6">AS1</strain>
    </source>
</reference>
<evidence type="ECO:0000313" key="5">
    <source>
        <dbReference type="EMBL" id="OQP30363.1"/>
    </source>
</evidence>
<comment type="similarity">
    <text evidence="1">Belongs to the HipA Ser/Thr kinase family.</text>
</comment>
<proteinExistence type="inferred from homology"/>
<keyword evidence="6" id="KW-1185">Reference proteome</keyword>
<dbReference type="InterPro" id="IPR012893">
    <property type="entry name" value="HipA-like_C"/>
</dbReference>
<dbReference type="NCBIfam" id="NF007297">
    <property type="entry name" value="PRK09775.1"/>
    <property type="match status" value="1"/>
</dbReference>
<dbReference type="PANTHER" id="PTHR37419:SF8">
    <property type="entry name" value="TOXIN YJJJ"/>
    <property type="match status" value="1"/>
</dbReference>
<dbReference type="OrthoDB" id="8555656at2"/>
<sequence>MSELSSLLLGEPLSAVELMARLNVSQATLSRLVARQKEIIKVGRARATRYALLRPVRHIDEWPLWRIDETGRAHAAGTLRPVWPQGSYVVQDAAGQWQFYAGLPWFLNDMRPQGFLGRAWGQESATALGLPPDIRLWSDDHSLLALGETGIDMPGDWLIGQAAYQRWLTAREPHVIAQHEKAQRYPQLAERALGGEEPGSSAGGEQPKFLCYSEEAGHCLVKFSGQRDNDNSQRWRDLLRAEHVALTLLAQHNLPAARSELIEVNSQLFLEVARFDRIKQRGRRGMASLEAVGAEFLGSLANWPVALRQLAQAKKIGAQDANRGALQWAFGRLIANSDMHAGNLSFFVEGDRLTLTPAYDMLPMALAPDRLGQMRSSVTLQVDAALPRAVWQPASAMAKAYWQQLMDDASLSEGFRVIAQRALQQLQALDATIAQMA</sequence>
<evidence type="ECO:0000259" key="4">
    <source>
        <dbReference type="Pfam" id="PF07804"/>
    </source>
</evidence>
<name>A0A1V9D938_9GAMM</name>
<organism evidence="5 6">
    <name type="scientific">Pantoea latae</name>
    <dbReference type="NCBI Taxonomy" id="1964541"/>
    <lineage>
        <taxon>Bacteria</taxon>
        <taxon>Pseudomonadati</taxon>
        <taxon>Pseudomonadota</taxon>
        <taxon>Gammaproteobacteria</taxon>
        <taxon>Enterobacterales</taxon>
        <taxon>Erwiniaceae</taxon>
        <taxon>Pantoea</taxon>
    </lineage>
</organism>
<dbReference type="GO" id="GO:0004674">
    <property type="term" value="F:protein serine/threonine kinase activity"/>
    <property type="evidence" value="ECO:0007669"/>
    <property type="project" value="TreeGrafter"/>
</dbReference>
<keyword evidence="3" id="KW-0418">Kinase</keyword>
<evidence type="ECO:0000313" key="6">
    <source>
        <dbReference type="Proteomes" id="UP000192769"/>
    </source>
</evidence>
<evidence type="ECO:0000256" key="1">
    <source>
        <dbReference type="ARBA" id="ARBA00010164"/>
    </source>
</evidence>
<dbReference type="GO" id="GO:0005829">
    <property type="term" value="C:cytosol"/>
    <property type="evidence" value="ECO:0007669"/>
    <property type="project" value="TreeGrafter"/>
</dbReference>
<gene>
    <name evidence="5" type="ORF">B2J69_21755</name>
</gene>
<dbReference type="RefSeq" id="WP_081142317.1">
    <property type="nucleotide sequence ID" value="NZ_MWUE01000035.1"/>
</dbReference>
<dbReference type="PANTHER" id="PTHR37419">
    <property type="entry name" value="SERINE/THREONINE-PROTEIN KINASE TOXIN HIPA"/>
    <property type="match status" value="1"/>
</dbReference>
<evidence type="ECO:0000256" key="2">
    <source>
        <dbReference type="ARBA" id="ARBA00022679"/>
    </source>
</evidence>
<evidence type="ECO:0000256" key="3">
    <source>
        <dbReference type="ARBA" id="ARBA00022777"/>
    </source>
</evidence>
<feature type="domain" description="HipA-like C-terminal" evidence="4">
    <location>
        <begin position="200"/>
        <end position="379"/>
    </location>
</feature>
<protein>
    <submittedName>
        <fullName evidence="5">Transcriptional regulator</fullName>
    </submittedName>
</protein>
<dbReference type="AlphaFoldDB" id="A0A1V9D938"/>
<accession>A0A1V9D938</accession>
<comment type="caution">
    <text evidence="5">The sequence shown here is derived from an EMBL/GenBank/DDBJ whole genome shotgun (WGS) entry which is preliminary data.</text>
</comment>
<dbReference type="EMBL" id="MWUE01000035">
    <property type="protein sequence ID" value="OQP30363.1"/>
    <property type="molecule type" value="Genomic_DNA"/>
</dbReference>
<dbReference type="Pfam" id="PF07804">
    <property type="entry name" value="HipA_C"/>
    <property type="match status" value="1"/>
</dbReference>
<dbReference type="InterPro" id="IPR052028">
    <property type="entry name" value="HipA_Ser/Thr_kinase"/>
</dbReference>